<evidence type="ECO:0000256" key="3">
    <source>
        <dbReference type="ARBA" id="ARBA00022729"/>
    </source>
</evidence>
<evidence type="ECO:0000256" key="2">
    <source>
        <dbReference type="ARBA" id="ARBA00022525"/>
    </source>
</evidence>
<dbReference type="AlphaFoldDB" id="A0A8B8A5U3"/>
<keyword evidence="2" id="KW-0964">Secreted</keyword>
<sequence>MTPFVKFILLFAVNLIIGVNSNAISLDKRANFANRADKNTLYNIYTKINSLVKALKNQESRNQKRTKLLRDVLKSVIGIDSNLESSEKVAFTATVTQHIASKNGQTLVFPHIITNVGGGYNRTNGVFTAPRDGVYVFFCKLTAGINSGDMYYDFILNGSVKARNLLYGRKTNPYRNSSNSIVLQLSHGDRVWIKMYEGRSHWSTSAGGYQTFSGYLL</sequence>
<evidence type="ECO:0000313" key="7">
    <source>
        <dbReference type="RefSeq" id="XP_022286826.1"/>
    </source>
</evidence>
<dbReference type="InterPro" id="IPR050822">
    <property type="entry name" value="Cerebellin_Synaptic_Org"/>
</dbReference>
<dbReference type="PANTHER" id="PTHR22923">
    <property type="entry name" value="CEREBELLIN-RELATED"/>
    <property type="match status" value="1"/>
</dbReference>
<dbReference type="GeneID" id="111099707"/>
<comment type="subcellular location">
    <subcellularLocation>
        <location evidence="1">Secreted</location>
    </subcellularLocation>
</comment>
<dbReference type="Proteomes" id="UP000694844">
    <property type="component" value="Chromosome 6"/>
</dbReference>
<dbReference type="GO" id="GO:0005576">
    <property type="term" value="C:extracellular region"/>
    <property type="evidence" value="ECO:0007669"/>
    <property type="project" value="UniProtKB-SubCell"/>
</dbReference>
<dbReference type="InterPro" id="IPR008983">
    <property type="entry name" value="Tumour_necrosis_fac-like_dom"/>
</dbReference>
<dbReference type="OrthoDB" id="10071402at2759"/>
<feature type="signal peptide" evidence="4">
    <location>
        <begin position="1"/>
        <end position="18"/>
    </location>
</feature>
<dbReference type="SMART" id="SM00110">
    <property type="entry name" value="C1Q"/>
    <property type="match status" value="1"/>
</dbReference>
<feature type="chain" id="PRO_5034812209" evidence="4">
    <location>
        <begin position="19"/>
        <end position="217"/>
    </location>
</feature>
<keyword evidence="3 4" id="KW-0732">Signal</keyword>
<reference evidence="7" key="1">
    <citation type="submission" date="2025-08" db="UniProtKB">
        <authorList>
            <consortium name="RefSeq"/>
        </authorList>
    </citation>
    <scope>IDENTIFICATION</scope>
    <source>
        <tissue evidence="7">Whole sample</tissue>
    </source>
</reference>
<evidence type="ECO:0000259" key="5">
    <source>
        <dbReference type="PROSITE" id="PS50871"/>
    </source>
</evidence>
<dbReference type="Gene3D" id="2.60.120.40">
    <property type="match status" value="1"/>
</dbReference>
<feature type="domain" description="C1q" evidence="5">
    <location>
        <begin position="84"/>
        <end position="217"/>
    </location>
</feature>
<dbReference type="InterPro" id="IPR001073">
    <property type="entry name" value="C1q_dom"/>
</dbReference>
<dbReference type="RefSeq" id="XP_022286826.1">
    <property type="nucleotide sequence ID" value="XM_022431118.1"/>
</dbReference>
<organism evidence="6 7">
    <name type="scientific">Crassostrea virginica</name>
    <name type="common">Eastern oyster</name>
    <dbReference type="NCBI Taxonomy" id="6565"/>
    <lineage>
        <taxon>Eukaryota</taxon>
        <taxon>Metazoa</taxon>
        <taxon>Spiralia</taxon>
        <taxon>Lophotrochozoa</taxon>
        <taxon>Mollusca</taxon>
        <taxon>Bivalvia</taxon>
        <taxon>Autobranchia</taxon>
        <taxon>Pteriomorphia</taxon>
        <taxon>Ostreida</taxon>
        <taxon>Ostreoidea</taxon>
        <taxon>Ostreidae</taxon>
        <taxon>Crassostrea</taxon>
    </lineage>
</organism>
<dbReference type="SUPFAM" id="SSF49842">
    <property type="entry name" value="TNF-like"/>
    <property type="match status" value="1"/>
</dbReference>
<dbReference type="PROSITE" id="PS50871">
    <property type="entry name" value="C1Q"/>
    <property type="match status" value="1"/>
</dbReference>
<accession>A0A8B8A5U3</accession>
<dbReference type="KEGG" id="cvn:111099707"/>
<evidence type="ECO:0000256" key="4">
    <source>
        <dbReference type="SAM" id="SignalP"/>
    </source>
</evidence>
<protein>
    <submittedName>
        <fullName evidence="7">Complement C1q-like protein 4</fullName>
    </submittedName>
</protein>
<proteinExistence type="predicted"/>
<gene>
    <name evidence="7" type="primary">LOC111099707</name>
</gene>
<dbReference type="Pfam" id="PF00386">
    <property type="entry name" value="C1q"/>
    <property type="match status" value="1"/>
</dbReference>
<dbReference type="PRINTS" id="PR00007">
    <property type="entry name" value="COMPLEMNTC1Q"/>
</dbReference>
<name>A0A8B8A5U3_CRAVI</name>
<keyword evidence="6" id="KW-1185">Reference proteome</keyword>
<evidence type="ECO:0000313" key="6">
    <source>
        <dbReference type="Proteomes" id="UP000694844"/>
    </source>
</evidence>
<evidence type="ECO:0000256" key="1">
    <source>
        <dbReference type="ARBA" id="ARBA00004613"/>
    </source>
</evidence>
<dbReference type="PANTHER" id="PTHR22923:SF116">
    <property type="entry name" value="C1Q DOMAIN-CONTAINING PROTEIN"/>
    <property type="match status" value="1"/>
</dbReference>